<proteinExistence type="predicted"/>
<organism evidence="1 2">
    <name type="scientific">Anabarilius grahami</name>
    <name type="common">Kanglang fish</name>
    <name type="synonym">Barilius grahami</name>
    <dbReference type="NCBI Taxonomy" id="495550"/>
    <lineage>
        <taxon>Eukaryota</taxon>
        <taxon>Metazoa</taxon>
        <taxon>Chordata</taxon>
        <taxon>Craniata</taxon>
        <taxon>Vertebrata</taxon>
        <taxon>Euteleostomi</taxon>
        <taxon>Actinopterygii</taxon>
        <taxon>Neopterygii</taxon>
        <taxon>Teleostei</taxon>
        <taxon>Ostariophysi</taxon>
        <taxon>Cypriniformes</taxon>
        <taxon>Xenocyprididae</taxon>
        <taxon>Xenocypridinae</taxon>
        <taxon>Xenocypridinae incertae sedis</taxon>
        <taxon>Anabarilius</taxon>
    </lineage>
</organism>
<dbReference type="Proteomes" id="UP000281406">
    <property type="component" value="Unassembled WGS sequence"/>
</dbReference>
<name>A0A3N0Y8W9_ANAGA</name>
<accession>A0A3N0Y8W9</accession>
<evidence type="ECO:0000313" key="2">
    <source>
        <dbReference type="Proteomes" id="UP000281406"/>
    </source>
</evidence>
<keyword evidence="2" id="KW-1185">Reference proteome</keyword>
<evidence type="ECO:0000313" key="1">
    <source>
        <dbReference type="EMBL" id="ROL42672.1"/>
    </source>
</evidence>
<sequence>MWVYGFAYVCSHVCTTVDGRRPAQGPDRIRATANQTSSTTDVHGGRGWQQESMLESSYQQCREQKKTVVAFSAILFAFRVFVCLRQRFTRELCRRALQEQPPEETMMRGGEQHTCLIPLETPCIHLQYDLRYAAVFRRP</sequence>
<protein>
    <submittedName>
        <fullName evidence="1">Uncharacterized protein</fullName>
    </submittedName>
</protein>
<gene>
    <name evidence="1" type="ORF">DPX16_14079</name>
</gene>
<reference evidence="1 2" key="1">
    <citation type="submission" date="2018-10" db="EMBL/GenBank/DDBJ databases">
        <title>Genome assembly for a Yunnan-Guizhou Plateau 3E fish, Anabarilius grahami (Regan), and its evolutionary and genetic applications.</title>
        <authorList>
            <person name="Jiang W."/>
        </authorList>
    </citation>
    <scope>NUCLEOTIDE SEQUENCE [LARGE SCALE GENOMIC DNA]</scope>
    <source>
        <strain evidence="1">AG-KIZ</strain>
        <tissue evidence="1">Muscle</tissue>
    </source>
</reference>
<dbReference type="EMBL" id="RJVU01049572">
    <property type="protein sequence ID" value="ROL42672.1"/>
    <property type="molecule type" value="Genomic_DNA"/>
</dbReference>
<comment type="caution">
    <text evidence="1">The sequence shown here is derived from an EMBL/GenBank/DDBJ whole genome shotgun (WGS) entry which is preliminary data.</text>
</comment>
<dbReference type="AlphaFoldDB" id="A0A3N0Y8W9"/>